<dbReference type="CDD" id="cd01300">
    <property type="entry name" value="YtcJ_like"/>
    <property type="match status" value="1"/>
</dbReference>
<reference evidence="3 4" key="1">
    <citation type="submission" date="2018-03" db="EMBL/GenBank/DDBJ databases">
        <title>Genomes of Pezizomycetes fungi and the evolution of truffles.</title>
        <authorList>
            <person name="Murat C."/>
            <person name="Payen T."/>
            <person name="Noel B."/>
            <person name="Kuo A."/>
            <person name="Martin F.M."/>
        </authorList>
    </citation>
    <scope>NUCLEOTIDE SEQUENCE [LARGE SCALE GENOMIC DNA]</scope>
    <source>
        <strain evidence="3">091103-1</strain>
    </source>
</reference>
<name>A0A317SFH2_9PEZI</name>
<dbReference type="OrthoDB" id="3501663at2759"/>
<dbReference type="Pfam" id="PF07969">
    <property type="entry name" value="Amidohydro_3"/>
    <property type="match status" value="1"/>
</dbReference>
<dbReference type="Gene3D" id="2.30.40.10">
    <property type="entry name" value="Urease, subunit C, domain 1"/>
    <property type="match status" value="1"/>
</dbReference>
<evidence type="ECO:0000313" key="3">
    <source>
        <dbReference type="EMBL" id="PWW72390.1"/>
    </source>
</evidence>
<dbReference type="SUPFAM" id="SSF51338">
    <property type="entry name" value="Composite domain of metallo-dependent hydrolases"/>
    <property type="match status" value="1"/>
</dbReference>
<dbReference type="AlphaFoldDB" id="A0A317SFH2"/>
<sequence>MPLTSYNVSAIFVLLLSLAIWRFEPFKKPLRMKCYQRIDTLSPANDSFTCIQASDRSGQVLHLFNRSSYSDSNNGSGALDVSAGYVIPGLWDGHGHVLQYGEMLSSVKLYGAGSIDEIKRRIKEYRKKNPTHGSKEKWIRGIGWDQRNFGGVMPIAAQLSQDPGLSGLYIMLDRVDGHCVWVSEPVLNLLPDLFPEIPGGEVITSPGVGVFCDNAMDPIFNAWPRPGRDEKIGFLEDAMKSLHSVGIVGTHDAGVLPTDVEMLNGLADAGRLTLRFYAMLECPDGKLSVRSVKLFAGMYSIGCEIPSAKPTNGMTDGALGSWGAALLSPYSDKPNATGTMLIEEGDLYSVAQGWDDLGYQVNIHAIGDRANRAAITAFENILRPLCPQSPYHQTCSLRALQDEKRFRIEHAQIMSPEDQERLVNMGIIPSIQPTHATSDMAYALSRLGSERLTTSAYRMKSFYDAGLPVILGSDFPVEPPSPFAGIYAAMTRRSPEDGSSGNGTCPECGWHPEEKITLREALSGFGAHVAWGGFMDGKGVGELKVGGWADWIVLDRDIWTVGGEGIRDVKVLETWVAGKRVWAAEGKSVKPDSWWRRVWRRVILGE</sequence>
<evidence type="ECO:0000256" key="1">
    <source>
        <dbReference type="SAM" id="Phobius"/>
    </source>
</evidence>
<dbReference type="InterPro" id="IPR011059">
    <property type="entry name" value="Metal-dep_hydrolase_composite"/>
</dbReference>
<dbReference type="PANTHER" id="PTHR22642">
    <property type="entry name" value="IMIDAZOLONEPROPIONASE"/>
    <property type="match status" value="1"/>
</dbReference>
<gene>
    <name evidence="3" type="ORF">C7212DRAFT_355060</name>
</gene>
<dbReference type="PANTHER" id="PTHR22642:SF2">
    <property type="entry name" value="PROTEIN LONG AFTER FAR-RED 3"/>
    <property type="match status" value="1"/>
</dbReference>
<dbReference type="InterPro" id="IPR033932">
    <property type="entry name" value="YtcJ-like"/>
</dbReference>
<accession>A0A317SFH2</accession>
<dbReference type="EMBL" id="PYWC01000107">
    <property type="protein sequence ID" value="PWW72390.1"/>
    <property type="molecule type" value="Genomic_DNA"/>
</dbReference>
<protein>
    <recommendedName>
        <fullName evidence="2">Amidohydrolase 3 domain-containing protein</fullName>
    </recommendedName>
</protein>
<feature type="domain" description="Amidohydrolase 3" evidence="2">
    <location>
        <begin position="84"/>
        <end position="581"/>
    </location>
</feature>
<dbReference type="Gene3D" id="3.10.310.70">
    <property type="match status" value="1"/>
</dbReference>
<dbReference type="InterPro" id="IPR032466">
    <property type="entry name" value="Metal_Hydrolase"/>
</dbReference>
<keyword evidence="1" id="KW-0812">Transmembrane</keyword>
<dbReference type="STRING" id="42249.A0A317SFH2"/>
<feature type="transmembrane region" description="Helical" evidence="1">
    <location>
        <begin position="6"/>
        <end position="23"/>
    </location>
</feature>
<evidence type="ECO:0000313" key="4">
    <source>
        <dbReference type="Proteomes" id="UP000246991"/>
    </source>
</evidence>
<dbReference type="GO" id="GO:0016810">
    <property type="term" value="F:hydrolase activity, acting on carbon-nitrogen (but not peptide) bonds"/>
    <property type="evidence" value="ECO:0007669"/>
    <property type="project" value="InterPro"/>
</dbReference>
<dbReference type="Gene3D" id="3.20.20.140">
    <property type="entry name" value="Metal-dependent hydrolases"/>
    <property type="match status" value="1"/>
</dbReference>
<evidence type="ECO:0000259" key="2">
    <source>
        <dbReference type="Pfam" id="PF07969"/>
    </source>
</evidence>
<keyword evidence="1" id="KW-0472">Membrane</keyword>
<dbReference type="SUPFAM" id="SSF51556">
    <property type="entry name" value="Metallo-dependent hydrolases"/>
    <property type="match status" value="1"/>
</dbReference>
<proteinExistence type="predicted"/>
<keyword evidence="4" id="KW-1185">Reference proteome</keyword>
<organism evidence="3 4">
    <name type="scientific">Tuber magnatum</name>
    <name type="common">white Piedmont truffle</name>
    <dbReference type="NCBI Taxonomy" id="42249"/>
    <lineage>
        <taxon>Eukaryota</taxon>
        <taxon>Fungi</taxon>
        <taxon>Dikarya</taxon>
        <taxon>Ascomycota</taxon>
        <taxon>Pezizomycotina</taxon>
        <taxon>Pezizomycetes</taxon>
        <taxon>Pezizales</taxon>
        <taxon>Tuberaceae</taxon>
        <taxon>Tuber</taxon>
    </lineage>
</organism>
<comment type="caution">
    <text evidence="3">The sequence shown here is derived from an EMBL/GenBank/DDBJ whole genome shotgun (WGS) entry which is preliminary data.</text>
</comment>
<dbReference type="InterPro" id="IPR013108">
    <property type="entry name" value="Amidohydro_3"/>
</dbReference>
<dbReference type="Proteomes" id="UP000246991">
    <property type="component" value="Unassembled WGS sequence"/>
</dbReference>
<keyword evidence="1" id="KW-1133">Transmembrane helix</keyword>